<dbReference type="PANTHER" id="PTHR35279">
    <property type="match status" value="1"/>
</dbReference>
<protein>
    <submittedName>
        <fullName evidence="1">Glycosyl hydrolase, five-bladed beta-propellor domain-containing protein</fullName>
    </submittedName>
</protein>
<dbReference type="KEGG" id="qsa:O6P43_025493"/>
<comment type="caution">
    <text evidence="1">The sequence shown here is derived from an EMBL/GenBank/DDBJ whole genome shotgun (WGS) entry which is preliminary data.</text>
</comment>
<keyword evidence="2" id="KW-1185">Reference proteome</keyword>
<evidence type="ECO:0000313" key="2">
    <source>
        <dbReference type="Proteomes" id="UP001163823"/>
    </source>
</evidence>
<sequence>MGFTGREAEYPLESSGEVGLVLNCSKDWWAFDTQSIRPSEKMGEGNTGFDEFGAMNVCVVRNQKDGKYVMAYEGVAVDGSRSFGLAVFPDGLKE</sequence>
<dbReference type="PANTHER" id="PTHR35279:SF1">
    <property type="entry name" value="ARABINANASE_LEVANSUCRASE_INVERTASE"/>
    <property type="match status" value="1"/>
</dbReference>
<reference evidence="1" key="1">
    <citation type="journal article" date="2023" name="Science">
        <title>Elucidation of the pathway for biosynthesis of saponin adjuvants from the soapbark tree.</title>
        <authorList>
            <person name="Reed J."/>
            <person name="Orme A."/>
            <person name="El-Demerdash A."/>
            <person name="Owen C."/>
            <person name="Martin L.B.B."/>
            <person name="Misra R.C."/>
            <person name="Kikuchi S."/>
            <person name="Rejzek M."/>
            <person name="Martin A.C."/>
            <person name="Harkess A."/>
            <person name="Leebens-Mack J."/>
            <person name="Louveau T."/>
            <person name="Stephenson M.J."/>
            <person name="Osbourn A."/>
        </authorList>
    </citation>
    <scope>NUCLEOTIDE SEQUENCE</scope>
    <source>
        <strain evidence="1">S10</strain>
    </source>
</reference>
<name>A0AAD7PG53_QUISA</name>
<dbReference type="Proteomes" id="UP001163823">
    <property type="component" value="Chromosome 10"/>
</dbReference>
<proteinExistence type="predicted"/>
<evidence type="ECO:0000313" key="1">
    <source>
        <dbReference type="EMBL" id="KAJ7953847.1"/>
    </source>
</evidence>
<keyword evidence="1" id="KW-0378">Hydrolase</keyword>
<accession>A0AAD7PG53</accession>
<dbReference type="AlphaFoldDB" id="A0AAD7PG53"/>
<dbReference type="GO" id="GO:0016787">
    <property type="term" value="F:hydrolase activity"/>
    <property type="evidence" value="ECO:0007669"/>
    <property type="project" value="UniProtKB-KW"/>
</dbReference>
<organism evidence="1 2">
    <name type="scientific">Quillaja saponaria</name>
    <name type="common">Soap bark tree</name>
    <dbReference type="NCBI Taxonomy" id="32244"/>
    <lineage>
        <taxon>Eukaryota</taxon>
        <taxon>Viridiplantae</taxon>
        <taxon>Streptophyta</taxon>
        <taxon>Embryophyta</taxon>
        <taxon>Tracheophyta</taxon>
        <taxon>Spermatophyta</taxon>
        <taxon>Magnoliopsida</taxon>
        <taxon>eudicotyledons</taxon>
        <taxon>Gunneridae</taxon>
        <taxon>Pentapetalae</taxon>
        <taxon>rosids</taxon>
        <taxon>fabids</taxon>
        <taxon>Fabales</taxon>
        <taxon>Quillajaceae</taxon>
        <taxon>Quillaja</taxon>
    </lineage>
</organism>
<dbReference type="EMBL" id="JARAOO010000010">
    <property type="protein sequence ID" value="KAJ7953847.1"/>
    <property type="molecule type" value="Genomic_DNA"/>
</dbReference>
<gene>
    <name evidence="1" type="ORF">O6P43_025493</name>
</gene>